<organism evidence="2 3">
    <name type="scientific">Actinomycetospora flava</name>
    <dbReference type="NCBI Taxonomy" id="3129232"/>
    <lineage>
        <taxon>Bacteria</taxon>
        <taxon>Bacillati</taxon>
        <taxon>Actinomycetota</taxon>
        <taxon>Actinomycetes</taxon>
        <taxon>Pseudonocardiales</taxon>
        <taxon>Pseudonocardiaceae</taxon>
        <taxon>Actinomycetospora</taxon>
    </lineage>
</organism>
<keyword evidence="3" id="KW-1185">Reference proteome</keyword>
<protein>
    <submittedName>
        <fullName evidence="2">Uncharacterized protein</fullName>
    </submittedName>
</protein>
<proteinExistence type="predicted"/>
<accession>A0ABU8M7D9</accession>
<reference evidence="2 3" key="1">
    <citation type="submission" date="2024-03" db="EMBL/GenBank/DDBJ databases">
        <title>Actinomycetospora sp. OC33-EN07, a novel actinomycete isolated from wild orchid (Aerides multiflora).</title>
        <authorList>
            <person name="Suriyachadkun C."/>
        </authorList>
    </citation>
    <scope>NUCLEOTIDE SEQUENCE [LARGE SCALE GENOMIC DNA]</scope>
    <source>
        <strain evidence="2 3">OC33-EN07</strain>
    </source>
</reference>
<keyword evidence="1" id="KW-0472">Membrane</keyword>
<dbReference type="RefSeq" id="WP_337704427.1">
    <property type="nucleotide sequence ID" value="NZ_JBBEGM010000007.1"/>
</dbReference>
<feature type="transmembrane region" description="Helical" evidence="1">
    <location>
        <begin position="18"/>
        <end position="42"/>
    </location>
</feature>
<dbReference type="Proteomes" id="UP001369736">
    <property type="component" value="Unassembled WGS sequence"/>
</dbReference>
<dbReference type="EMBL" id="JBBEGM010000007">
    <property type="protein sequence ID" value="MEJ2863066.1"/>
    <property type="molecule type" value="Genomic_DNA"/>
</dbReference>
<comment type="caution">
    <text evidence="2">The sequence shown here is derived from an EMBL/GenBank/DDBJ whole genome shotgun (WGS) entry which is preliminary data.</text>
</comment>
<name>A0ABU8M7D9_9PSEU</name>
<keyword evidence="1" id="KW-1133">Transmembrane helix</keyword>
<evidence type="ECO:0000313" key="3">
    <source>
        <dbReference type="Proteomes" id="UP001369736"/>
    </source>
</evidence>
<sequence length="218" mass="24755">MPETSIYLWLYGSQMTPIWVPLVVGALGLAGSVLGTIVGVAITQRRSDRREEVAWQRERLRQQELWSREDLLRNFDAKREATVSFYEELREMSRTVYDHGMGLSAETPSGAENALPFGWNSMAFQRIERLRVYTSPEVLARADDAYNACWIWGESTKRGEDDEVFYSHKEEFDDAELLLYDSIRRDLGLSPAIENGYPIAGSGWGPFPVTPGPEDIPT</sequence>
<keyword evidence="1" id="KW-0812">Transmembrane</keyword>
<evidence type="ECO:0000313" key="2">
    <source>
        <dbReference type="EMBL" id="MEJ2863066.1"/>
    </source>
</evidence>
<evidence type="ECO:0000256" key="1">
    <source>
        <dbReference type="SAM" id="Phobius"/>
    </source>
</evidence>
<gene>
    <name evidence="2" type="ORF">WCD58_17995</name>
</gene>